<dbReference type="PANTHER" id="PTHR11709">
    <property type="entry name" value="MULTI-COPPER OXIDASE"/>
    <property type="match status" value="1"/>
</dbReference>
<dbReference type="PANTHER" id="PTHR11709:SF68">
    <property type="entry name" value="LACCASE-13"/>
    <property type="match status" value="1"/>
</dbReference>
<evidence type="ECO:0000313" key="4">
    <source>
        <dbReference type="EMBL" id="MCE0482492.1"/>
    </source>
</evidence>
<feature type="signal peptide" evidence="2">
    <location>
        <begin position="1"/>
        <end position="29"/>
    </location>
</feature>
<evidence type="ECO:0000259" key="3">
    <source>
        <dbReference type="Pfam" id="PF07732"/>
    </source>
</evidence>
<protein>
    <recommendedName>
        <fullName evidence="3">Plastocyanin-like domain-containing protein</fullName>
    </recommendedName>
</protein>
<comment type="caution">
    <text evidence="4">The sequence shown here is derived from an EMBL/GenBank/DDBJ whole genome shotgun (WGS) entry which is preliminary data.</text>
</comment>
<comment type="similarity">
    <text evidence="1">Belongs to the multicopper oxidase family.</text>
</comment>
<dbReference type="PROSITE" id="PS51257">
    <property type="entry name" value="PROKAR_LIPOPROTEIN"/>
    <property type="match status" value="1"/>
</dbReference>
<sequence>MHKSREKMGTYISCLIVVILSLLSCFANAEFHYHEFIVQETSVTRLCRTKNIMTVNGQFPGPTLTVRNGDTLFVTVVNRARYNVTIH</sequence>
<dbReference type="Pfam" id="PF07732">
    <property type="entry name" value="Cu-oxidase_3"/>
    <property type="match status" value="1"/>
</dbReference>
<dbReference type="InterPro" id="IPR011707">
    <property type="entry name" value="Cu-oxidase-like_N"/>
</dbReference>
<organism evidence="4 5">
    <name type="scientific">Datura stramonium</name>
    <name type="common">Jimsonweed</name>
    <name type="synonym">Common thornapple</name>
    <dbReference type="NCBI Taxonomy" id="4076"/>
    <lineage>
        <taxon>Eukaryota</taxon>
        <taxon>Viridiplantae</taxon>
        <taxon>Streptophyta</taxon>
        <taxon>Embryophyta</taxon>
        <taxon>Tracheophyta</taxon>
        <taxon>Spermatophyta</taxon>
        <taxon>Magnoliopsida</taxon>
        <taxon>eudicotyledons</taxon>
        <taxon>Gunneridae</taxon>
        <taxon>Pentapetalae</taxon>
        <taxon>asterids</taxon>
        <taxon>lamiids</taxon>
        <taxon>Solanales</taxon>
        <taxon>Solanaceae</taxon>
        <taxon>Solanoideae</taxon>
        <taxon>Datureae</taxon>
        <taxon>Datura</taxon>
    </lineage>
</organism>
<evidence type="ECO:0000313" key="5">
    <source>
        <dbReference type="Proteomes" id="UP000823775"/>
    </source>
</evidence>
<feature type="chain" id="PRO_5045799427" description="Plastocyanin-like domain-containing protein" evidence="2">
    <location>
        <begin position="30"/>
        <end position="87"/>
    </location>
</feature>
<keyword evidence="2" id="KW-0732">Signal</keyword>
<accession>A0ABS8VR18</accession>
<reference evidence="4 5" key="1">
    <citation type="journal article" date="2021" name="BMC Genomics">
        <title>Datura genome reveals duplications of psychoactive alkaloid biosynthetic genes and high mutation rate following tissue culture.</title>
        <authorList>
            <person name="Rajewski A."/>
            <person name="Carter-House D."/>
            <person name="Stajich J."/>
            <person name="Litt A."/>
        </authorList>
    </citation>
    <scope>NUCLEOTIDE SEQUENCE [LARGE SCALE GENOMIC DNA]</scope>
    <source>
        <strain evidence="4">AR-01</strain>
    </source>
</reference>
<evidence type="ECO:0000256" key="1">
    <source>
        <dbReference type="ARBA" id="ARBA00010609"/>
    </source>
</evidence>
<dbReference type="Gene3D" id="2.60.40.420">
    <property type="entry name" value="Cupredoxins - blue copper proteins"/>
    <property type="match status" value="1"/>
</dbReference>
<dbReference type="SUPFAM" id="SSF49503">
    <property type="entry name" value="Cupredoxins"/>
    <property type="match status" value="1"/>
</dbReference>
<feature type="non-terminal residue" evidence="4">
    <location>
        <position position="87"/>
    </location>
</feature>
<proteinExistence type="inferred from homology"/>
<feature type="domain" description="Plastocyanin-like" evidence="3">
    <location>
        <begin position="38"/>
        <end position="87"/>
    </location>
</feature>
<evidence type="ECO:0000256" key="2">
    <source>
        <dbReference type="SAM" id="SignalP"/>
    </source>
</evidence>
<keyword evidence="5" id="KW-1185">Reference proteome</keyword>
<gene>
    <name evidence="4" type="ORF">HAX54_041302</name>
</gene>
<dbReference type="InterPro" id="IPR045087">
    <property type="entry name" value="Cu-oxidase_fam"/>
</dbReference>
<dbReference type="EMBL" id="JACEIK010005951">
    <property type="protein sequence ID" value="MCE0482492.1"/>
    <property type="molecule type" value="Genomic_DNA"/>
</dbReference>
<name>A0ABS8VR18_DATST</name>
<dbReference type="Proteomes" id="UP000823775">
    <property type="component" value="Unassembled WGS sequence"/>
</dbReference>
<dbReference type="InterPro" id="IPR008972">
    <property type="entry name" value="Cupredoxin"/>
</dbReference>